<dbReference type="Pfam" id="PF11867">
    <property type="entry name" value="T1RH-like_C"/>
    <property type="match status" value="1"/>
</dbReference>
<dbReference type="Proteomes" id="UP000501676">
    <property type="component" value="Chromosome"/>
</dbReference>
<dbReference type="Pfam" id="PF04313">
    <property type="entry name" value="HSDR_N"/>
    <property type="match status" value="1"/>
</dbReference>
<evidence type="ECO:0000313" key="14">
    <source>
        <dbReference type="Proteomes" id="UP000501676"/>
    </source>
</evidence>
<dbReference type="InterPro" id="IPR055180">
    <property type="entry name" value="HsdR_RecA-like_helicase_dom_2"/>
</dbReference>
<dbReference type="InterPro" id="IPR004473">
    <property type="entry name" value="Restrct_endonuc_typeI_HsdR"/>
</dbReference>
<dbReference type="GO" id="GO:0005524">
    <property type="term" value="F:ATP binding"/>
    <property type="evidence" value="ECO:0007669"/>
    <property type="project" value="UniProtKB-KW"/>
</dbReference>
<name>A0A6G7B8F6_9LACO</name>
<sequence>MAKEYNGHYCESEYEYAFIGFLEAEGWNYIAGNNINRNDKREVLIADDFKKFIAKTNPELTEDEVTQIFDTVRLVGAESDFATLHKVYGWMVDGIQFTPQNGLAKMVALIDFENPDNNIFRVVNQLTVEYTNNGQKENRRPDVLLFVNGMPLCVIELKNPADSRATVYDAWKQITIRYWRDIPHLLHYCPLACISDGVKTRLGTVRTPYEHFYSWRRVNDDDKVSTLPFAETETMVKGVYSPVRFLEIFRDYIYFQDSDYDSAEVEIVCRYPQFFAAKLLKQSIFNSIVTRNGKGGTYFGATGCGKTYTMAFLARQLALRCSDIPQVGSPTIILIVDREELQKQGAKLFTKSKEFLNLGEVSVVQSRAQLRQELGARQSGGFYICTIQKFCDREDDKIGLINDRQNIICFSDEAHRTQLEHSKKIQFSKDADENMKAMLSKPYAKVLKEAFPHATFVGFTGTPIAETYQTFGDEIDRYTMDQAVADGITVSIKYHPRIAKVLLDKNKVKEIEDYYKKCADDGATYDDIETSKRAMSSMEVILAEPSRLERLATDIHDHYISSCDSDPDRIQKAMIVCSSRKIAYSLLLKFQDKYPEWFKEKKTPDGVVATDEELKELKPMPFMAMVSSVGSNDETEMYNYLGGVKNDKRSEDLDAAFKQDKSNFHIVIVVDMWITGFDVPSLTYLYNDKPLKKHLLIQTISRVNRKYPGKDYGMVIDYIGIRDNMREAMKIYGGDISVAPTSDDVEQATSVFREELEILKTLFTDYDLAPFLNPECDPVERYKLLSKAVEYVFKSIQTLQTEENGKINQVSFRTYFLKNVKRMRSAFDICQPSGNLGKEESALAQCFMAIAGFVRKMSGTSDVDADTMNRAVSKMVEEALKYNKVENVLESGEEEDIFSPEYFEKLSNVKMPATKLELLIKMLRKQIQEYGKVNQLAAKTFQEMLEKTIDEYHERRKHLTDEEIGVTQEVASENIIKAATEQALVILRWMNENRESFRKIGLTFEEKAFYDILIALRDQYKFEYGIDKEVNGVVVNDKCKALAKKVKEIIDTESSFVDWLNNQNVRDQLKLKIKICLVKNDYPPQYSPEVFTKVMEQVENFEEYSETTPESKVVPFNYSATTQRPMMVAEDNAPHENKE</sequence>
<gene>
    <name evidence="13" type="ORF">G6Z83_03480</name>
</gene>
<dbReference type="RefSeq" id="WP_164823987.1">
    <property type="nucleotide sequence ID" value="NZ_CP049228.1"/>
</dbReference>
<dbReference type="InterPro" id="IPR051268">
    <property type="entry name" value="Type-I_R_enzyme_R_subunit"/>
</dbReference>
<dbReference type="NCBIfam" id="TIGR00348">
    <property type="entry name" value="hsdR"/>
    <property type="match status" value="1"/>
</dbReference>
<keyword evidence="5 11" id="KW-0547">Nucleotide-binding</keyword>
<dbReference type="CDD" id="cd18800">
    <property type="entry name" value="SF2_C_EcoR124I-like"/>
    <property type="match status" value="1"/>
</dbReference>
<keyword evidence="8 11" id="KW-0378">Hydrolase</keyword>
<dbReference type="PANTHER" id="PTHR30195">
    <property type="entry name" value="TYPE I SITE-SPECIFIC DEOXYRIBONUCLEASE PROTEIN SUBUNIT M AND R"/>
    <property type="match status" value="1"/>
</dbReference>
<dbReference type="Pfam" id="PF18766">
    <property type="entry name" value="SWI2_SNF2"/>
    <property type="match status" value="1"/>
</dbReference>
<keyword evidence="4" id="KW-0540">Nuclease</keyword>
<comment type="subunit">
    <text evidence="3 11">The type I restriction/modification system is composed of three polypeptides R, M and S.</text>
</comment>
<dbReference type="InterPro" id="IPR007409">
    <property type="entry name" value="Restrct_endonuc_type1_HsdR_N"/>
</dbReference>
<evidence type="ECO:0000256" key="9">
    <source>
        <dbReference type="ARBA" id="ARBA00022840"/>
    </source>
</evidence>
<keyword evidence="7 13" id="KW-0255">Endonuclease</keyword>
<dbReference type="Gene3D" id="3.90.1570.50">
    <property type="match status" value="1"/>
</dbReference>
<dbReference type="GO" id="GO:0009035">
    <property type="term" value="F:type I site-specific deoxyribonuclease activity"/>
    <property type="evidence" value="ECO:0007669"/>
    <property type="project" value="UniProtKB-EC"/>
</dbReference>
<organism evidence="13 14">
    <name type="scientific">Lactobacillus iners</name>
    <dbReference type="NCBI Taxonomy" id="147802"/>
    <lineage>
        <taxon>Bacteria</taxon>
        <taxon>Bacillati</taxon>
        <taxon>Bacillota</taxon>
        <taxon>Bacilli</taxon>
        <taxon>Lactobacillales</taxon>
        <taxon>Lactobacillaceae</taxon>
        <taxon>Lactobacillus</taxon>
    </lineage>
</organism>
<evidence type="ECO:0000256" key="6">
    <source>
        <dbReference type="ARBA" id="ARBA00022747"/>
    </source>
</evidence>
<dbReference type="EMBL" id="CP049228">
    <property type="protein sequence ID" value="QIH23773.1"/>
    <property type="molecule type" value="Genomic_DNA"/>
</dbReference>
<protein>
    <recommendedName>
        <fullName evidence="11">Type I restriction enzyme endonuclease subunit</fullName>
        <shortName evidence="11">R protein</shortName>
        <ecNumber evidence="11">3.1.21.3</ecNumber>
    </recommendedName>
    <alternativeName>
        <fullName evidence="11">Type-1 restriction enzyme R protein</fullName>
    </alternativeName>
</protein>
<evidence type="ECO:0000256" key="8">
    <source>
        <dbReference type="ARBA" id="ARBA00022801"/>
    </source>
</evidence>
<evidence type="ECO:0000256" key="5">
    <source>
        <dbReference type="ARBA" id="ARBA00022741"/>
    </source>
</evidence>
<dbReference type="InterPro" id="IPR027417">
    <property type="entry name" value="P-loop_NTPase"/>
</dbReference>
<dbReference type="Gene3D" id="3.40.50.300">
    <property type="entry name" value="P-loop containing nucleotide triphosphate hydrolases"/>
    <property type="match status" value="2"/>
</dbReference>
<dbReference type="PANTHER" id="PTHR30195:SF15">
    <property type="entry name" value="TYPE I RESTRICTION ENZYME HINDI ENDONUCLEASE SUBUNIT"/>
    <property type="match status" value="1"/>
</dbReference>
<evidence type="ECO:0000256" key="4">
    <source>
        <dbReference type="ARBA" id="ARBA00022722"/>
    </source>
</evidence>
<proteinExistence type="inferred from homology"/>
<dbReference type="SUPFAM" id="SSF52540">
    <property type="entry name" value="P-loop containing nucleoside triphosphate hydrolases"/>
    <property type="match status" value="2"/>
</dbReference>
<dbReference type="InterPro" id="IPR040980">
    <property type="entry name" value="SWI2_SNF2"/>
</dbReference>
<keyword evidence="9 11" id="KW-0067">ATP-binding</keyword>
<keyword evidence="10 11" id="KW-0238">DNA-binding</keyword>
<keyword evidence="6 11" id="KW-0680">Restriction system</keyword>
<evidence type="ECO:0000259" key="12">
    <source>
        <dbReference type="PROSITE" id="PS51192"/>
    </source>
</evidence>
<accession>A0A6G7B8F6</accession>
<feature type="domain" description="Helicase ATP-binding" evidence="12">
    <location>
        <begin position="287"/>
        <end position="481"/>
    </location>
</feature>
<evidence type="ECO:0000256" key="3">
    <source>
        <dbReference type="ARBA" id="ARBA00011296"/>
    </source>
</evidence>
<dbReference type="GO" id="GO:0003677">
    <property type="term" value="F:DNA binding"/>
    <property type="evidence" value="ECO:0007669"/>
    <property type="project" value="UniProtKB-KW"/>
</dbReference>
<evidence type="ECO:0000256" key="10">
    <source>
        <dbReference type="ARBA" id="ARBA00023125"/>
    </source>
</evidence>
<evidence type="ECO:0000256" key="2">
    <source>
        <dbReference type="ARBA" id="ARBA00008598"/>
    </source>
</evidence>
<comment type="function">
    <text evidence="11">Subunit R is required for both nuclease and ATPase activities, but not for modification.</text>
</comment>
<evidence type="ECO:0000313" key="13">
    <source>
        <dbReference type="EMBL" id="QIH23773.1"/>
    </source>
</evidence>
<dbReference type="InterPro" id="IPR014001">
    <property type="entry name" value="Helicase_ATP-bd"/>
</dbReference>
<reference evidence="13 14" key="1">
    <citation type="submission" date="2020-02" db="EMBL/GenBank/DDBJ databases">
        <title>Complete genome sequences of six Lactobacillus iners strains isolated from the human vagina.</title>
        <authorList>
            <person name="France M.T."/>
            <person name="Rutt L."/>
            <person name="Narina S."/>
            <person name="Arbaugh S."/>
            <person name="Humphrys M.S."/>
            <person name="Ma B."/>
            <person name="Hayward M.R."/>
            <person name="Relman D."/>
            <person name="Kwon D.S."/>
            <person name="Ravel J."/>
        </authorList>
    </citation>
    <scope>NUCLEOTIDE SEQUENCE [LARGE SCALE GENOMIC DNA]</scope>
    <source>
        <strain evidence="13 14">C0210C1</strain>
    </source>
</reference>
<dbReference type="AlphaFoldDB" id="A0A6G7B8F6"/>
<evidence type="ECO:0000256" key="1">
    <source>
        <dbReference type="ARBA" id="ARBA00000851"/>
    </source>
</evidence>
<comment type="similarity">
    <text evidence="2 11">Belongs to the HsdR family.</text>
</comment>
<comment type="catalytic activity">
    <reaction evidence="1 11">
        <text>Endonucleolytic cleavage of DNA to give random double-stranded fragments with terminal 5'-phosphates, ATP is simultaneously hydrolyzed.</text>
        <dbReference type="EC" id="3.1.21.3"/>
    </reaction>
</comment>
<evidence type="ECO:0000256" key="7">
    <source>
        <dbReference type="ARBA" id="ARBA00022759"/>
    </source>
</evidence>
<dbReference type="GO" id="GO:0009307">
    <property type="term" value="P:DNA restriction-modification system"/>
    <property type="evidence" value="ECO:0007669"/>
    <property type="project" value="UniProtKB-KW"/>
</dbReference>
<dbReference type="REBASE" id="393491">
    <property type="entry name" value="Lin210C1ORF3470P"/>
</dbReference>
<dbReference type="CDD" id="cd22332">
    <property type="entry name" value="HsdR_N"/>
    <property type="match status" value="1"/>
</dbReference>
<dbReference type="SMART" id="SM00487">
    <property type="entry name" value="DEXDc"/>
    <property type="match status" value="1"/>
</dbReference>
<dbReference type="Pfam" id="PF22679">
    <property type="entry name" value="T1R_D3-like"/>
    <property type="match status" value="1"/>
</dbReference>
<evidence type="ECO:0000256" key="11">
    <source>
        <dbReference type="RuleBase" id="RU364115"/>
    </source>
</evidence>
<dbReference type="PROSITE" id="PS51192">
    <property type="entry name" value="HELICASE_ATP_BIND_1"/>
    <property type="match status" value="1"/>
</dbReference>
<dbReference type="InterPro" id="IPR021810">
    <property type="entry name" value="T1RH-like_C"/>
</dbReference>
<dbReference type="EC" id="3.1.21.3" evidence="11"/>